<gene>
    <name evidence="3" type="ORF">ERS132426_00886</name>
</gene>
<dbReference type="GO" id="GO:0016757">
    <property type="term" value="F:glycosyltransferase activity"/>
    <property type="evidence" value="ECO:0007669"/>
    <property type="project" value="InterPro"/>
</dbReference>
<feature type="domain" description="Glycosyl transferase family 1" evidence="1">
    <location>
        <begin position="241"/>
        <end position="383"/>
    </location>
</feature>
<dbReference type="InterPro" id="IPR028098">
    <property type="entry name" value="Glyco_trans_4-like_N"/>
</dbReference>
<sequence>MSNLKSEKVMKILQINTVISYGSTGIICQNIARGLIANGHDCLTVYGRGTDVEDIPTKKIGNKFEQGLHYLRSHFLDQHGLGSRLATRQLIQIIRDYQPDVIHLHNIHGYYVNYRILFEELRALAIPVVWLLHDQWAISGGAAYIENNIRIVDGKPIKIVRTQEEKKQYPSVARISFSRFEQNIRDKYQVITAMTNLTLVTPSCWLTRFVEDSFLKKFQVLTIYNGMDTRQFSVDLPSKTEKINILGAASVWDERKGLKYFCQLAEDLGDNFQITLIGVDDSTSLPSNIIKVGRLNSSQMVHYYNQADVFVNPTLGDNFPSVNVEAQLCGTPVITFDTGGSSESICRETGKAIKKGDYKLLLQSLLSIKNKDYQTAKTTRKHAEKFSTDVMVNKYIELFRNLL</sequence>
<evidence type="ECO:0000259" key="2">
    <source>
        <dbReference type="Pfam" id="PF13439"/>
    </source>
</evidence>
<name>A0A0Z8FXY6_STRSU</name>
<dbReference type="PANTHER" id="PTHR12526:SF637">
    <property type="entry name" value="GLYCOSYLTRANSFERASE EPSF-RELATED"/>
    <property type="match status" value="1"/>
</dbReference>
<dbReference type="AlphaFoldDB" id="A0A0Z8FXY6"/>
<dbReference type="Pfam" id="PF13439">
    <property type="entry name" value="Glyco_transf_4"/>
    <property type="match status" value="1"/>
</dbReference>
<evidence type="ECO:0000313" key="3">
    <source>
        <dbReference type="EMBL" id="CYV27630.1"/>
    </source>
</evidence>
<protein>
    <submittedName>
        <fullName evidence="3">Putative glycosyl transferase</fullName>
    </submittedName>
</protein>
<evidence type="ECO:0000313" key="4">
    <source>
        <dbReference type="Proteomes" id="UP000074850"/>
    </source>
</evidence>
<reference evidence="3 4" key="1">
    <citation type="submission" date="2016-02" db="EMBL/GenBank/DDBJ databases">
        <authorList>
            <consortium name="Pathogen Informatics"/>
        </authorList>
    </citation>
    <scope>NUCLEOTIDE SEQUENCE [LARGE SCALE GENOMIC DNA]</scope>
    <source>
        <strain evidence="3 4">LSS64</strain>
    </source>
</reference>
<dbReference type="SUPFAM" id="SSF53756">
    <property type="entry name" value="UDP-Glycosyltransferase/glycogen phosphorylase"/>
    <property type="match status" value="1"/>
</dbReference>
<organism evidence="3 4">
    <name type="scientific">Streptococcus suis</name>
    <dbReference type="NCBI Taxonomy" id="1307"/>
    <lineage>
        <taxon>Bacteria</taxon>
        <taxon>Bacillati</taxon>
        <taxon>Bacillota</taxon>
        <taxon>Bacilli</taxon>
        <taxon>Lactobacillales</taxon>
        <taxon>Streptococcaceae</taxon>
        <taxon>Streptococcus</taxon>
    </lineage>
</organism>
<keyword evidence="3" id="KW-0808">Transferase</keyword>
<accession>A0A0Z8FXY6</accession>
<proteinExistence type="predicted"/>
<dbReference type="EMBL" id="FIHM01000014">
    <property type="protein sequence ID" value="CYV27630.1"/>
    <property type="molecule type" value="Genomic_DNA"/>
</dbReference>
<dbReference type="InterPro" id="IPR001296">
    <property type="entry name" value="Glyco_trans_1"/>
</dbReference>
<feature type="domain" description="Glycosyltransferase subfamily 4-like N-terminal" evidence="2">
    <location>
        <begin position="28"/>
        <end position="163"/>
    </location>
</feature>
<dbReference type="PANTHER" id="PTHR12526">
    <property type="entry name" value="GLYCOSYLTRANSFERASE"/>
    <property type="match status" value="1"/>
</dbReference>
<dbReference type="Pfam" id="PF00534">
    <property type="entry name" value="Glycos_transf_1"/>
    <property type="match status" value="1"/>
</dbReference>
<dbReference type="Gene3D" id="3.40.50.2000">
    <property type="entry name" value="Glycogen Phosphorylase B"/>
    <property type="match status" value="2"/>
</dbReference>
<dbReference type="Proteomes" id="UP000074850">
    <property type="component" value="Unassembled WGS sequence"/>
</dbReference>
<evidence type="ECO:0000259" key="1">
    <source>
        <dbReference type="Pfam" id="PF00534"/>
    </source>
</evidence>